<evidence type="ECO:0000313" key="9">
    <source>
        <dbReference type="EMBL" id="CAB4612142.1"/>
    </source>
</evidence>
<feature type="transmembrane region" description="Helical" evidence="6">
    <location>
        <begin position="396"/>
        <end position="414"/>
    </location>
</feature>
<feature type="transmembrane region" description="Helical" evidence="6">
    <location>
        <begin position="111"/>
        <end position="131"/>
    </location>
</feature>
<feature type="transmembrane region" description="Helical" evidence="6">
    <location>
        <begin position="143"/>
        <end position="161"/>
    </location>
</feature>
<accession>A0A6J6FQV3</accession>
<dbReference type="PANTHER" id="PTHR23504:SF15">
    <property type="entry name" value="MAJOR FACILITATOR SUPERFAMILY (MFS) PROFILE DOMAIN-CONTAINING PROTEIN"/>
    <property type="match status" value="1"/>
</dbReference>
<feature type="transmembrane region" description="Helical" evidence="6">
    <location>
        <begin position="274"/>
        <end position="292"/>
    </location>
</feature>
<evidence type="ECO:0000256" key="5">
    <source>
        <dbReference type="ARBA" id="ARBA00023136"/>
    </source>
</evidence>
<keyword evidence="4 6" id="KW-1133">Transmembrane helix</keyword>
<dbReference type="InterPro" id="IPR011701">
    <property type="entry name" value="MFS"/>
</dbReference>
<dbReference type="GO" id="GO:0022857">
    <property type="term" value="F:transmembrane transporter activity"/>
    <property type="evidence" value="ECO:0007669"/>
    <property type="project" value="InterPro"/>
</dbReference>
<evidence type="ECO:0000256" key="1">
    <source>
        <dbReference type="ARBA" id="ARBA00004141"/>
    </source>
</evidence>
<feature type="transmembrane region" description="Helical" evidence="6">
    <location>
        <begin position="239"/>
        <end position="262"/>
    </location>
</feature>
<evidence type="ECO:0000256" key="2">
    <source>
        <dbReference type="ARBA" id="ARBA00022448"/>
    </source>
</evidence>
<dbReference type="PANTHER" id="PTHR23504">
    <property type="entry name" value="MAJOR FACILITATOR SUPERFAMILY DOMAIN-CONTAINING PROTEIN 10"/>
    <property type="match status" value="1"/>
</dbReference>
<feature type="domain" description="Major facilitator superfamily (MFS) profile" evidence="7">
    <location>
        <begin position="5"/>
        <end position="418"/>
    </location>
</feature>
<keyword evidence="5 6" id="KW-0472">Membrane</keyword>
<evidence type="ECO:0000313" key="8">
    <source>
        <dbReference type="EMBL" id="CAB4590049.1"/>
    </source>
</evidence>
<protein>
    <submittedName>
        <fullName evidence="8">Unannotated protein</fullName>
    </submittedName>
</protein>
<feature type="transmembrane region" description="Helical" evidence="6">
    <location>
        <begin position="52"/>
        <end position="71"/>
    </location>
</feature>
<feature type="transmembrane region" description="Helical" evidence="6">
    <location>
        <begin position="83"/>
        <end position="105"/>
    </location>
</feature>
<dbReference type="GO" id="GO:0016020">
    <property type="term" value="C:membrane"/>
    <property type="evidence" value="ECO:0007669"/>
    <property type="project" value="UniProtKB-SubCell"/>
</dbReference>
<dbReference type="AlphaFoldDB" id="A0A6J6FQV3"/>
<name>A0A6J6FQV3_9ZZZZ</name>
<feature type="transmembrane region" description="Helical" evidence="6">
    <location>
        <begin position="7"/>
        <end position="32"/>
    </location>
</feature>
<dbReference type="Pfam" id="PF07690">
    <property type="entry name" value="MFS_1"/>
    <property type="match status" value="1"/>
</dbReference>
<dbReference type="Gene3D" id="1.20.1250.20">
    <property type="entry name" value="MFS general substrate transporter like domains"/>
    <property type="match status" value="1"/>
</dbReference>
<dbReference type="InterPro" id="IPR020846">
    <property type="entry name" value="MFS_dom"/>
</dbReference>
<keyword evidence="2" id="KW-0813">Transport</keyword>
<dbReference type="PROSITE" id="PS50850">
    <property type="entry name" value="MFS"/>
    <property type="match status" value="1"/>
</dbReference>
<evidence type="ECO:0000256" key="3">
    <source>
        <dbReference type="ARBA" id="ARBA00022692"/>
    </source>
</evidence>
<feature type="transmembrane region" description="Helical" evidence="6">
    <location>
        <begin position="181"/>
        <end position="203"/>
    </location>
</feature>
<organism evidence="8">
    <name type="scientific">freshwater metagenome</name>
    <dbReference type="NCBI Taxonomy" id="449393"/>
    <lineage>
        <taxon>unclassified sequences</taxon>
        <taxon>metagenomes</taxon>
        <taxon>ecological metagenomes</taxon>
    </lineage>
</organism>
<evidence type="ECO:0000256" key="6">
    <source>
        <dbReference type="SAM" id="Phobius"/>
    </source>
</evidence>
<dbReference type="InterPro" id="IPR036259">
    <property type="entry name" value="MFS_trans_sf"/>
</dbReference>
<evidence type="ECO:0000256" key="4">
    <source>
        <dbReference type="ARBA" id="ARBA00022989"/>
    </source>
</evidence>
<dbReference type="EMBL" id="CAEZUL010000005">
    <property type="protein sequence ID" value="CAB4590049.1"/>
    <property type="molecule type" value="Genomic_DNA"/>
</dbReference>
<keyword evidence="3 6" id="KW-0812">Transmembrane</keyword>
<dbReference type="SUPFAM" id="SSF103473">
    <property type="entry name" value="MFS general substrate transporter"/>
    <property type="match status" value="1"/>
</dbReference>
<dbReference type="InterPro" id="IPR005829">
    <property type="entry name" value="Sugar_transporter_CS"/>
</dbReference>
<dbReference type="EMBL" id="CAEZUZ010000037">
    <property type="protein sequence ID" value="CAB4612142.1"/>
    <property type="molecule type" value="Genomic_DNA"/>
</dbReference>
<dbReference type="PROSITE" id="PS00216">
    <property type="entry name" value="SUGAR_TRANSPORT_1"/>
    <property type="match status" value="1"/>
</dbReference>
<sequence length="431" mass="46241">MRRNPILAIFTTVFIDLVGFGILIPVFPLLIAVGSPFRVTPESWSFTQGLVMLGWLQAVYPFCTFIASPILGQLSDRFGRRPVLALSIFGTSIGYVIFAIGISTANIPLLFLGRALDGFTGGNLAVANAAIGDISTNENRAKNFGVLGAAFGLGFIVGPYLGGKLSSPDVSFYGLFQTPDWFGATTPFWFAAIIAMLNCIAVLTTFPETIKEKFHAGRINATQSIQNVVLGFRSERLRIILLTGFLFSAGFTFFTTFFGIYLKNNFNFGASKTGDYFAIVGLFIAFSQAILVARVSKKLADYSVLRFSLFGNAAMMLLYFAVPTSFSFGLYLVIPLFTAFNGLTMANMTSLISRSAEPGQQGQAMGIYSSVQSLAQVPASILVGYITTSITSSQPLVVASVCIALGGLCFVVLFKPKFVSTSAAPMGAPSH</sequence>
<reference evidence="8" key="1">
    <citation type="submission" date="2020-05" db="EMBL/GenBank/DDBJ databases">
        <authorList>
            <person name="Chiriac C."/>
            <person name="Salcher M."/>
            <person name="Ghai R."/>
            <person name="Kavagutti S V."/>
        </authorList>
    </citation>
    <scope>NUCLEOTIDE SEQUENCE</scope>
</reference>
<proteinExistence type="predicted"/>
<comment type="subcellular location">
    <subcellularLocation>
        <location evidence="1">Membrane</location>
        <topology evidence="1">Multi-pass membrane protein</topology>
    </subcellularLocation>
</comment>
<evidence type="ECO:0000259" key="7">
    <source>
        <dbReference type="PROSITE" id="PS50850"/>
    </source>
</evidence>
<gene>
    <name evidence="8" type="ORF">UFOPK1808_00102</name>
    <name evidence="9" type="ORF">UFOPK1889_00355</name>
</gene>